<name>A0ABT3B725_9CYAN</name>
<keyword evidence="2" id="KW-1185">Reference proteome</keyword>
<organism evidence="1 2">
    <name type="scientific">Plectonema radiosum NIES-515</name>
    <dbReference type="NCBI Taxonomy" id="2986073"/>
    <lineage>
        <taxon>Bacteria</taxon>
        <taxon>Bacillati</taxon>
        <taxon>Cyanobacteriota</taxon>
        <taxon>Cyanophyceae</taxon>
        <taxon>Oscillatoriophycideae</taxon>
        <taxon>Oscillatoriales</taxon>
        <taxon>Microcoleaceae</taxon>
        <taxon>Plectonema</taxon>
    </lineage>
</organism>
<evidence type="ECO:0000313" key="1">
    <source>
        <dbReference type="EMBL" id="MCV3216684.1"/>
    </source>
</evidence>
<dbReference type="EMBL" id="JAOWRF010000353">
    <property type="protein sequence ID" value="MCV3216684.1"/>
    <property type="molecule type" value="Genomic_DNA"/>
</dbReference>
<protein>
    <submittedName>
        <fullName evidence="1">Uncharacterized protein</fullName>
    </submittedName>
</protein>
<dbReference type="Proteomes" id="UP001526143">
    <property type="component" value="Unassembled WGS sequence"/>
</dbReference>
<comment type="caution">
    <text evidence="1">The sequence shown here is derived from an EMBL/GenBank/DDBJ whole genome shotgun (WGS) entry which is preliminary data.</text>
</comment>
<dbReference type="RefSeq" id="WP_263748343.1">
    <property type="nucleotide sequence ID" value="NZ_JAOWRF010000353.1"/>
</dbReference>
<gene>
    <name evidence="1" type="ORF">OGM63_24805</name>
</gene>
<reference evidence="1 2" key="1">
    <citation type="submission" date="2022-10" db="EMBL/GenBank/DDBJ databases">
        <title>Identification of biosynthetic pathway for the production of the potent trypsin inhibitor radiosumin.</title>
        <authorList>
            <person name="Fewer D.P."/>
            <person name="Delbaje E."/>
            <person name="Ouyang X."/>
            <person name="Agostino P.D."/>
            <person name="Wahlsten M."/>
            <person name="Jokela J."/>
            <person name="Permi P."/>
            <person name="Haapaniemi E."/>
            <person name="Koistinen H."/>
        </authorList>
    </citation>
    <scope>NUCLEOTIDE SEQUENCE [LARGE SCALE GENOMIC DNA]</scope>
    <source>
        <strain evidence="1 2">NIES-515</strain>
    </source>
</reference>
<evidence type="ECO:0000313" key="2">
    <source>
        <dbReference type="Proteomes" id="UP001526143"/>
    </source>
</evidence>
<proteinExistence type="predicted"/>
<sequence>MNAGKPVTTGVWNGFGQVALGAGDSLDRAVRLQTVDSDNWQQPPVTVRRQQQPTTTLPLTNWTGDGSYHRTYATVTTKANGKGYETVTLQ</sequence>
<accession>A0ABT3B725</accession>